<dbReference type="AlphaFoldDB" id="A0A1I3PYJ1"/>
<sequence length="46" mass="4843">MLGLLFRFSTGKGAPLIVTGSHVADQHDKRDEKGVLFPVKSGGMGS</sequence>
<protein>
    <submittedName>
        <fullName evidence="1">Uncharacterized protein</fullName>
    </submittedName>
</protein>
<reference evidence="1 2" key="1">
    <citation type="submission" date="2016-10" db="EMBL/GenBank/DDBJ databases">
        <authorList>
            <person name="de Groot N.N."/>
        </authorList>
    </citation>
    <scope>NUCLEOTIDE SEQUENCE [LARGE SCALE GENOMIC DNA]</scope>
    <source>
        <strain evidence="1 2">DSM 44778</strain>
    </source>
</reference>
<keyword evidence="2" id="KW-1185">Reference proteome</keyword>
<gene>
    <name evidence="1" type="ORF">SAMN05421852_106165</name>
</gene>
<proteinExistence type="predicted"/>
<name>A0A1I3PYJ1_9BACL</name>
<evidence type="ECO:0000313" key="2">
    <source>
        <dbReference type="Proteomes" id="UP000199545"/>
    </source>
</evidence>
<dbReference type="EMBL" id="FORR01000006">
    <property type="protein sequence ID" value="SFJ26489.1"/>
    <property type="molecule type" value="Genomic_DNA"/>
</dbReference>
<evidence type="ECO:0000313" key="1">
    <source>
        <dbReference type="EMBL" id="SFJ26489.1"/>
    </source>
</evidence>
<dbReference type="Proteomes" id="UP000199545">
    <property type="component" value="Unassembled WGS sequence"/>
</dbReference>
<dbReference type="STRING" id="46223.SAMN05421852_106165"/>
<organism evidence="1 2">
    <name type="scientific">Thermoflavimicrobium dichotomicum</name>
    <dbReference type="NCBI Taxonomy" id="46223"/>
    <lineage>
        <taxon>Bacteria</taxon>
        <taxon>Bacillati</taxon>
        <taxon>Bacillota</taxon>
        <taxon>Bacilli</taxon>
        <taxon>Bacillales</taxon>
        <taxon>Thermoactinomycetaceae</taxon>
        <taxon>Thermoflavimicrobium</taxon>
    </lineage>
</organism>
<accession>A0A1I3PYJ1</accession>